<feature type="region of interest" description="Disordered" evidence="15">
    <location>
        <begin position="730"/>
        <end position="765"/>
    </location>
</feature>
<dbReference type="FunFam" id="1.10.8.10:FF:000005">
    <property type="entry name" value="Non-specific serine/threonine protein kinase"/>
    <property type="match status" value="1"/>
</dbReference>
<feature type="region of interest" description="Disordered" evidence="15">
    <location>
        <begin position="76"/>
        <end position="133"/>
    </location>
</feature>
<dbReference type="Pfam" id="PF02149">
    <property type="entry name" value="KA1"/>
    <property type="match status" value="1"/>
</dbReference>
<gene>
    <name evidence="19" type="ORF">D915_003411</name>
</gene>
<feature type="region of interest" description="Disordered" evidence="15">
    <location>
        <begin position="864"/>
        <end position="1065"/>
    </location>
</feature>
<feature type="compositionally biased region" description="Pro residues" evidence="15">
    <location>
        <begin position="738"/>
        <end position="764"/>
    </location>
</feature>
<feature type="compositionally biased region" description="Low complexity" evidence="15">
    <location>
        <begin position="199"/>
        <end position="218"/>
    </location>
</feature>
<feature type="region of interest" description="Disordered" evidence="15">
    <location>
        <begin position="557"/>
        <end position="610"/>
    </location>
</feature>
<dbReference type="PROSITE" id="PS00108">
    <property type="entry name" value="PROTEIN_KINASE_ST"/>
    <property type="match status" value="1"/>
</dbReference>
<proteinExistence type="inferred from homology"/>
<keyword evidence="4" id="KW-0723">Serine/threonine-protein kinase</keyword>
<dbReference type="EMBL" id="JXXN02001025">
    <property type="protein sequence ID" value="THD25698.1"/>
    <property type="molecule type" value="Genomic_DNA"/>
</dbReference>
<dbReference type="CDD" id="cd14337">
    <property type="entry name" value="UBA_MARK_Par1"/>
    <property type="match status" value="1"/>
</dbReference>
<dbReference type="InterPro" id="IPR028375">
    <property type="entry name" value="KA1/Ssp2_C"/>
</dbReference>
<dbReference type="GO" id="GO:0046872">
    <property type="term" value="F:metal ion binding"/>
    <property type="evidence" value="ECO:0007669"/>
    <property type="project" value="UniProtKB-KW"/>
</dbReference>
<keyword evidence="6" id="KW-0808">Transferase</keyword>
<evidence type="ECO:0000256" key="12">
    <source>
        <dbReference type="ARBA" id="ARBA00047899"/>
    </source>
</evidence>
<keyword evidence="8 14" id="KW-0547">Nucleotide-binding</keyword>
<organism evidence="19 20">
    <name type="scientific">Fasciola hepatica</name>
    <name type="common">Liver fluke</name>
    <dbReference type="NCBI Taxonomy" id="6192"/>
    <lineage>
        <taxon>Eukaryota</taxon>
        <taxon>Metazoa</taxon>
        <taxon>Spiralia</taxon>
        <taxon>Lophotrochozoa</taxon>
        <taxon>Platyhelminthes</taxon>
        <taxon>Trematoda</taxon>
        <taxon>Digenea</taxon>
        <taxon>Plagiorchiida</taxon>
        <taxon>Echinostomata</taxon>
        <taxon>Echinostomatoidea</taxon>
        <taxon>Fasciolidae</taxon>
        <taxon>Fasciola</taxon>
    </lineage>
</organism>
<evidence type="ECO:0000256" key="14">
    <source>
        <dbReference type="PROSITE-ProRule" id="PRU10141"/>
    </source>
</evidence>
<dbReference type="SMART" id="SM00220">
    <property type="entry name" value="S_TKc"/>
    <property type="match status" value="1"/>
</dbReference>
<feature type="compositionally biased region" description="Polar residues" evidence="15">
    <location>
        <begin position="988"/>
        <end position="1003"/>
    </location>
</feature>
<evidence type="ECO:0000256" key="11">
    <source>
        <dbReference type="ARBA" id="ARBA00022842"/>
    </source>
</evidence>
<feature type="compositionally biased region" description="Basic residues" evidence="15">
    <location>
        <begin position="926"/>
        <end position="940"/>
    </location>
</feature>
<dbReference type="GO" id="GO:0035556">
    <property type="term" value="P:intracellular signal transduction"/>
    <property type="evidence" value="ECO:0007669"/>
    <property type="project" value="TreeGrafter"/>
</dbReference>
<dbReference type="InterPro" id="IPR008271">
    <property type="entry name" value="Ser/Thr_kinase_AS"/>
</dbReference>
<evidence type="ECO:0000256" key="13">
    <source>
        <dbReference type="ARBA" id="ARBA00048679"/>
    </source>
</evidence>
<evidence type="ECO:0000256" key="3">
    <source>
        <dbReference type="ARBA" id="ARBA00012513"/>
    </source>
</evidence>
<evidence type="ECO:0000256" key="8">
    <source>
        <dbReference type="ARBA" id="ARBA00022741"/>
    </source>
</evidence>
<keyword evidence="20" id="KW-1185">Reference proteome</keyword>
<dbReference type="PROSITE" id="PS50032">
    <property type="entry name" value="KA1"/>
    <property type="match status" value="1"/>
</dbReference>
<reference evidence="19" key="1">
    <citation type="submission" date="2019-03" db="EMBL/GenBank/DDBJ databases">
        <title>Improved annotation for the trematode Fasciola hepatica.</title>
        <authorList>
            <person name="Choi Y.-J."/>
            <person name="Martin J."/>
            <person name="Mitreva M."/>
        </authorList>
    </citation>
    <scope>NUCLEOTIDE SEQUENCE [LARGE SCALE GENOMIC DNA]</scope>
</reference>
<feature type="compositionally biased region" description="Polar residues" evidence="15">
    <location>
        <begin position="581"/>
        <end position="608"/>
    </location>
</feature>
<feature type="region of interest" description="Disordered" evidence="15">
    <location>
        <begin position="1521"/>
        <end position="1584"/>
    </location>
</feature>
<feature type="compositionally biased region" description="Low complexity" evidence="15">
    <location>
        <begin position="968"/>
        <end position="983"/>
    </location>
</feature>
<evidence type="ECO:0000313" key="20">
    <source>
        <dbReference type="Proteomes" id="UP000230066"/>
    </source>
</evidence>
<evidence type="ECO:0000256" key="5">
    <source>
        <dbReference type="ARBA" id="ARBA00022553"/>
    </source>
</evidence>
<comment type="similarity">
    <text evidence="2">Belongs to the protein kinase superfamily. CAMK Ser/Thr protein kinase family. SNF1 subfamily.</text>
</comment>
<protein>
    <recommendedName>
        <fullName evidence="3">non-specific serine/threonine protein kinase</fullName>
        <ecNumber evidence="3">2.7.11.1</ecNumber>
    </recommendedName>
</protein>
<feature type="compositionally biased region" description="Polar residues" evidence="15">
    <location>
        <begin position="1653"/>
        <end position="1675"/>
    </location>
</feature>
<dbReference type="Pfam" id="PF00069">
    <property type="entry name" value="Pkinase"/>
    <property type="match status" value="1"/>
</dbReference>
<feature type="compositionally biased region" description="Polar residues" evidence="15">
    <location>
        <begin position="76"/>
        <end position="93"/>
    </location>
</feature>
<feature type="region of interest" description="Disordered" evidence="15">
    <location>
        <begin position="619"/>
        <end position="638"/>
    </location>
</feature>
<feature type="region of interest" description="Disordered" evidence="15">
    <location>
        <begin position="1318"/>
        <end position="1453"/>
    </location>
</feature>
<dbReference type="GO" id="GO:0106310">
    <property type="term" value="F:protein serine kinase activity"/>
    <property type="evidence" value="ECO:0007669"/>
    <property type="project" value="RHEA"/>
</dbReference>
<dbReference type="Gene3D" id="3.30.310.80">
    <property type="entry name" value="Kinase associated domain 1, KA1"/>
    <property type="match status" value="1"/>
</dbReference>
<feature type="compositionally biased region" description="Low complexity" evidence="15">
    <location>
        <begin position="909"/>
        <end position="922"/>
    </location>
</feature>
<feature type="compositionally biased region" description="Polar residues" evidence="15">
    <location>
        <begin position="124"/>
        <end position="133"/>
    </location>
</feature>
<keyword evidence="9 19" id="KW-0418">Kinase</keyword>
<feature type="compositionally biased region" description="Polar residues" evidence="15">
    <location>
        <begin position="827"/>
        <end position="837"/>
    </location>
</feature>
<feature type="compositionally biased region" description="Polar residues" evidence="15">
    <location>
        <begin position="1551"/>
        <end position="1564"/>
    </location>
</feature>
<evidence type="ECO:0000256" key="1">
    <source>
        <dbReference type="ARBA" id="ARBA00001946"/>
    </source>
</evidence>
<keyword evidence="10 14" id="KW-0067">ATP-binding</keyword>
<evidence type="ECO:0000256" key="10">
    <source>
        <dbReference type="ARBA" id="ARBA00022840"/>
    </source>
</evidence>
<comment type="catalytic activity">
    <reaction evidence="12">
        <text>L-threonyl-[protein] + ATP = O-phospho-L-threonyl-[protein] + ADP + H(+)</text>
        <dbReference type="Rhea" id="RHEA:46608"/>
        <dbReference type="Rhea" id="RHEA-COMP:11060"/>
        <dbReference type="Rhea" id="RHEA-COMP:11605"/>
        <dbReference type="ChEBI" id="CHEBI:15378"/>
        <dbReference type="ChEBI" id="CHEBI:30013"/>
        <dbReference type="ChEBI" id="CHEBI:30616"/>
        <dbReference type="ChEBI" id="CHEBI:61977"/>
        <dbReference type="ChEBI" id="CHEBI:456216"/>
        <dbReference type="EC" id="2.7.11.1"/>
    </reaction>
</comment>
<feature type="compositionally biased region" description="Basic and acidic residues" evidence="15">
    <location>
        <begin position="569"/>
        <end position="579"/>
    </location>
</feature>
<feature type="compositionally biased region" description="Low complexity" evidence="15">
    <location>
        <begin position="1036"/>
        <end position="1060"/>
    </location>
</feature>
<feature type="region of interest" description="Disordered" evidence="15">
    <location>
        <begin position="793"/>
        <end position="850"/>
    </location>
</feature>
<evidence type="ECO:0000259" key="18">
    <source>
        <dbReference type="PROSITE" id="PS50032"/>
    </source>
</evidence>
<feature type="compositionally biased region" description="Low complexity" evidence="15">
    <location>
        <begin position="1381"/>
        <end position="1390"/>
    </location>
</feature>
<dbReference type="InterPro" id="IPR000719">
    <property type="entry name" value="Prot_kinase_dom"/>
</dbReference>
<dbReference type="InterPro" id="IPR017441">
    <property type="entry name" value="Protein_kinase_ATP_BS"/>
</dbReference>
<evidence type="ECO:0000256" key="9">
    <source>
        <dbReference type="ARBA" id="ARBA00022777"/>
    </source>
</evidence>
<evidence type="ECO:0000256" key="4">
    <source>
        <dbReference type="ARBA" id="ARBA00022527"/>
    </source>
</evidence>
<feature type="compositionally biased region" description="Polar residues" evidence="15">
    <location>
        <begin position="866"/>
        <end position="878"/>
    </location>
</feature>
<accession>A0A4E0RUQ0</accession>
<dbReference type="InterPro" id="IPR011009">
    <property type="entry name" value="Kinase-like_dom_sf"/>
</dbReference>
<feature type="compositionally biased region" description="Polar residues" evidence="15">
    <location>
        <begin position="1443"/>
        <end position="1453"/>
    </location>
</feature>
<evidence type="ECO:0000313" key="19">
    <source>
        <dbReference type="EMBL" id="THD25698.1"/>
    </source>
</evidence>
<feature type="domain" description="UBA" evidence="17">
    <location>
        <begin position="509"/>
        <end position="549"/>
    </location>
</feature>
<feature type="domain" description="Protein kinase" evidence="16">
    <location>
        <begin position="240"/>
        <end position="491"/>
    </location>
</feature>
<dbReference type="Proteomes" id="UP000230066">
    <property type="component" value="Unassembled WGS sequence"/>
</dbReference>
<feature type="compositionally biased region" description="Low complexity" evidence="15">
    <location>
        <begin position="889"/>
        <end position="901"/>
    </location>
</feature>
<name>A0A4E0RUQ0_FASHE</name>
<feature type="region of interest" description="Disordered" evidence="15">
    <location>
        <begin position="1245"/>
        <end position="1300"/>
    </location>
</feature>
<feature type="compositionally biased region" description="Low complexity" evidence="15">
    <location>
        <begin position="1143"/>
        <end position="1153"/>
    </location>
</feature>
<dbReference type="Gene3D" id="1.10.8.10">
    <property type="entry name" value="DNA helicase RuvA subunit, C-terminal domain"/>
    <property type="match status" value="1"/>
</dbReference>
<keyword evidence="7" id="KW-0479">Metal-binding</keyword>
<comment type="caution">
    <text evidence="19">The sequence shown here is derived from an EMBL/GenBank/DDBJ whole genome shotgun (WGS) entry which is preliminary data.</text>
</comment>
<dbReference type="PROSITE" id="PS50011">
    <property type="entry name" value="PROTEIN_KINASE_DOM"/>
    <property type="match status" value="1"/>
</dbReference>
<dbReference type="FunFam" id="1.10.510.10:FF:000156">
    <property type="entry name" value="Serine/threonine-protein kinase SIK3 homolog"/>
    <property type="match status" value="1"/>
</dbReference>
<dbReference type="GO" id="GO:0005524">
    <property type="term" value="F:ATP binding"/>
    <property type="evidence" value="ECO:0007669"/>
    <property type="project" value="UniProtKB-UniRule"/>
</dbReference>
<dbReference type="FunFam" id="3.30.200.20:FF:000003">
    <property type="entry name" value="Non-specific serine/threonine protein kinase"/>
    <property type="match status" value="1"/>
</dbReference>
<dbReference type="Gene3D" id="1.10.510.10">
    <property type="entry name" value="Transferase(Phosphotransferase) domain 1"/>
    <property type="match status" value="1"/>
</dbReference>
<dbReference type="PROSITE" id="PS50030">
    <property type="entry name" value="UBA"/>
    <property type="match status" value="1"/>
</dbReference>
<evidence type="ECO:0000259" key="16">
    <source>
        <dbReference type="PROSITE" id="PS50011"/>
    </source>
</evidence>
<dbReference type="EC" id="2.7.11.1" evidence="3"/>
<dbReference type="SMART" id="SM00165">
    <property type="entry name" value="UBA"/>
    <property type="match status" value="1"/>
</dbReference>
<dbReference type="PANTHER" id="PTHR24346:SF82">
    <property type="entry name" value="KP78A-RELATED"/>
    <property type="match status" value="1"/>
</dbReference>
<dbReference type="SUPFAM" id="SSF56112">
    <property type="entry name" value="Protein kinase-like (PK-like)"/>
    <property type="match status" value="1"/>
</dbReference>
<evidence type="ECO:0000256" key="6">
    <source>
        <dbReference type="ARBA" id="ARBA00022679"/>
    </source>
</evidence>
<feature type="compositionally biased region" description="Polar residues" evidence="15">
    <location>
        <begin position="161"/>
        <end position="198"/>
    </location>
</feature>
<dbReference type="InterPro" id="IPR001772">
    <property type="entry name" value="KA1_dom"/>
</dbReference>
<feature type="domain" description="KA1" evidence="18">
    <location>
        <begin position="1763"/>
        <end position="1812"/>
    </location>
</feature>
<feature type="region of interest" description="Disordered" evidence="15">
    <location>
        <begin position="1607"/>
        <end position="1691"/>
    </location>
</feature>
<evidence type="ECO:0000259" key="17">
    <source>
        <dbReference type="PROSITE" id="PS50030"/>
    </source>
</evidence>
<evidence type="ECO:0000256" key="7">
    <source>
        <dbReference type="ARBA" id="ARBA00022723"/>
    </source>
</evidence>
<dbReference type="CDD" id="cd12121">
    <property type="entry name" value="MARK_C_like"/>
    <property type="match status" value="1"/>
</dbReference>
<feature type="compositionally biased region" description="Polar residues" evidence="15">
    <location>
        <begin position="1022"/>
        <end position="1031"/>
    </location>
</feature>
<feature type="region of interest" description="Disordered" evidence="15">
    <location>
        <begin position="161"/>
        <end position="233"/>
    </location>
</feature>
<sequence length="1812" mass="193802">MPSSAHSAYCTGPRPIVSQPLTSPAPAMHAYYYKNTTPLTGLGSPAMPASQRAPLCLQAPQQHPATAQAVTHVQQNPPLNTGLSQNSHMNTPSPGRFNSPGPHPSNTVYNSSRSSSRNCHPNGALSNTPDLMSISMHSPPTNFHYWTSNTPNSAACTSPYTHGNSNLTTQHNNYNSSAVPVSNSSTTGPGKSAGSTLKSSAANHNSNSNNNNNNNGHSKVPSQNSGHRPLWKDRPHVGRYSLIRTIGKGNFAKVKLAQHLTTGMQVAVKVIDKTLLNHSSMQKLFREVRVLKTLNHPNIIKLLEVIESERHLYLVMEYASGGEVFDYLVSHGKMKEADARVKFRQIVSAVQYCHQKMVVHRDLKAENLLLDADLNIKIADFGFSNYFSTSQKLDTFCGSPPYAAPELFLGRKYEGPEVDVWSLGVILYTLVSGTLPFDGKNLKELRERVLRGTYRVPFYMTRECEMLLKKMLVLNPAKRIPLTEVMRDPWLNTGFDTVLRPFTEPAADYCDPERIETMVRLGFQRNEIQEALTQQRFNNITATYILLSRYDPQVHGRLPGLSNGNSRSNKSESFSRSRQSETNPISTNNGVLTRPSSALPSNAHTISPVSGHARLTSFASSRPTIDSGGKDHSIPSMPSASSVAAVAASAGGSSTVTPTATNASPLTATQVPCTAGMTMVCTSTASNQPTGHIVPSVRRSATVSEYSDRKSNSPLLNVSINSGGLSYVTRSPSSVMTSPPPVPNSYSPPPSQAPPHEFPAPMHAPPAQASMVIHPTSVTAHLTLVNPTNGPSCVAPLPTQSPVGPPALNSVQPPTVVSRARPLPRKLSTQSAGSSGPTAPLAQSEDDQAATGTLRSPGWLAANANKLPSNEKCNGSSSGRRHDPAWTASTHSSSSESQSDSDVYDHEWGSSGSNDSGRSGPSNQSKKNHHHHHHPRRRQSTGRTLTGESHLPEQAPVPSVILAAAPQSSGLSRSNSRSGSTESPAQGDKQSINGSTRESNFTRLPSVRRRSSVRSRTNTTSMPASTNNSINGLGLSASGTSGNTTSPTTTPTVSRTTSSAAEAFKTSASPVGARFGRGLNESNYEGISSVSGVDSTVVAKDHHYPLNVAPKPRGLFRGAPNAADILSETNPFRIAASDGTTRATNAAPSSVSPPTVPPHCTRPSGTLTMNPAPTSRAFTPPVVPLPTTTASSLSSTITTNIITNTATGTIRRPIVPPPPLATTSITNPATRTSYAYHSLRLPSSSITANNSTRKEGTPDSGIRYGGRPTEPSVTSLWASGVVPRNDDRSTPTPTESRDAYALPFNRSIPERSTIQHVPTGRARERLEGPTAGARLVRHPGTHSIATQSIRIRAHSPSHTDLLGDGRDTAVTPRPNSPDDLSISSVASSISTLGQNGQTDYDEEDPSGSGQNTIRHARRQSNTLGSPTQQPTTRHFSMRPPCTRDSSVNHTSANGALNNFFRTLTTRISRSKLFRRSAVMHPGTNYSDLESGRVGVRRTEARDRLDPMLAPTLELDKVVVTRGSPSPDTVHKAHTARMPRSRSGAAPHRPVSQVTPNGTGSSPNTGREETRNNARGLIGGGYKSTRSETADSVVMDGVADGDHVAKVEVMSGELERRSSKRSSSSRDYSRPHSTNRPAARGGSGSGDDRAPVKSDSTSARTTQPGVRRQVSTSSENKSGELGKLAGGGGKMHRSMRYVLRPTFARCPLDEVMTEVKRSLTKHDVDFEIVGEHKLQCVYGDPSRECGAFRQNPTSTSGSAGNATTLEVGGVVHWEMEIGKLAGIGMNGIRFKRINGSMAAFKQIAKKLATDLRF</sequence>
<dbReference type="GO" id="GO:0050321">
    <property type="term" value="F:tau-protein kinase activity"/>
    <property type="evidence" value="ECO:0007669"/>
    <property type="project" value="TreeGrafter"/>
</dbReference>
<dbReference type="PROSITE" id="PS00107">
    <property type="entry name" value="PROTEIN_KINASE_ATP"/>
    <property type="match status" value="1"/>
</dbReference>
<dbReference type="GO" id="GO:0000226">
    <property type="term" value="P:microtubule cytoskeleton organization"/>
    <property type="evidence" value="ECO:0007669"/>
    <property type="project" value="TreeGrafter"/>
</dbReference>
<dbReference type="GO" id="GO:0005737">
    <property type="term" value="C:cytoplasm"/>
    <property type="evidence" value="ECO:0007669"/>
    <property type="project" value="TreeGrafter"/>
</dbReference>
<dbReference type="Gene3D" id="3.30.200.20">
    <property type="entry name" value="Phosphorylase Kinase, domain 1"/>
    <property type="match status" value="1"/>
</dbReference>
<feature type="region of interest" description="Disordered" evidence="15">
    <location>
        <begin position="1142"/>
        <end position="1163"/>
    </location>
</feature>
<keyword evidence="11" id="KW-0460">Magnesium</keyword>
<comment type="catalytic activity">
    <reaction evidence="13">
        <text>L-seryl-[protein] + ATP = O-phospho-L-seryl-[protein] + ADP + H(+)</text>
        <dbReference type="Rhea" id="RHEA:17989"/>
        <dbReference type="Rhea" id="RHEA-COMP:9863"/>
        <dbReference type="Rhea" id="RHEA-COMP:11604"/>
        <dbReference type="ChEBI" id="CHEBI:15378"/>
        <dbReference type="ChEBI" id="CHEBI:29999"/>
        <dbReference type="ChEBI" id="CHEBI:30616"/>
        <dbReference type="ChEBI" id="CHEBI:83421"/>
        <dbReference type="ChEBI" id="CHEBI:456216"/>
        <dbReference type="EC" id="2.7.11.1"/>
    </reaction>
</comment>
<dbReference type="SUPFAM" id="SSF103243">
    <property type="entry name" value="KA1-like"/>
    <property type="match status" value="1"/>
</dbReference>
<evidence type="ECO:0000256" key="2">
    <source>
        <dbReference type="ARBA" id="ARBA00006234"/>
    </source>
</evidence>
<keyword evidence="5" id="KW-0597">Phosphoprotein</keyword>
<comment type="cofactor">
    <cofactor evidence="1">
        <name>Mg(2+)</name>
        <dbReference type="ChEBI" id="CHEBI:18420"/>
    </cofactor>
</comment>
<feature type="binding site" evidence="14">
    <location>
        <position position="269"/>
    </location>
    <ligand>
        <name>ATP</name>
        <dbReference type="ChEBI" id="CHEBI:30616"/>
    </ligand>
</feature>
<evidence type="ECO:0000256" key="15">
    <source>
        <dbReference type="SAM" id="MobiDB-lite"/>
    </source>
</evidence>
<feature type="compositionally biased region" description="Polar residues" evidence="15">
    <location>
        <begin position="1407"/>
        <end position="1434"/>
    </location>
</feature>
<dbReference type="InterPro" id="IPR015940">
    <property type="entry name" value="UBA"/>
</dbReference>
<dbReference type="PANTHER" id="PTHR24346">
    <property type="entry name" value="MAP/MICROTUBULE AFFINITY-REGULATING KINASE"/>
    <property type="match status" value="1"/>
</dbReference>